<dbReference type="EMBL" id="JGZU01000003">
    <property type="protein sequence ID" value="KFJ08138.1"/>
    <property type="molecule type" value="Genomic_DNA"/>
</dbReference>
<dbReference type="STRING" id="356829.BITS_0463"/>
<dbReference type="GO" id="GO:0006355">
    <property type="term" value="P:regulation of DNA-templated transcription"/>
    <property type="evidence" value="ECO:0007669"/>
    <property type="project" value="InterPro"/>
</dbReference>
<dbReference type="Proteomes" id="UP000029080">
    <property type="component" value="Unassembled WGS sequence"/>
</dbReference>
<dbReference type="GO" id="GO:0006351">
    <property type="term" value="P:DNA-templated transcription"/>
    <property type="evidence" value="ECO:0007669"/>
    <property type="project" value="TreeGrafter"/>
</dbReference>
<comment type="similarity">
    <text evidence="1">Belongs to the RelB/DinJ antitoxin family.</text>
</comment>
<gene>
    <name evidence="3" type="ORF">BITS_0463</name>
</gene>
<dbReference type="PANTHER" id="PTHR38781">
    <property type="entry name" value="ANTITOXIN DINJ-RELATED"/>
    <property type="match status" value="1"/>
</dbReference>
<evidence type="ECO:0000313" key="4">
    <source>
        <dbReference type="Proteomes" id="UP000029080"/>
    </source>
</evidence>
<keyword evidence="4" id="KW-1185">Reference proteome</keyword>
<sequence length="88" mass="10060">MTQTVTVNFKLDPAVKRDMEQACQAMGLTMSAAFTVFAKKVASERRIPFEISAPDSFYDPRNIAYLKNKMREYKEGNLQLVEHELIEG</sequence>
<dbReference type="InterPro" id="IPR007337">
    <property type="entry name" value="RelB/DinJ"/>
</dbReference>
<dbReference type="InterPro" id="IPR013321">
    <property type="entry name" value="Arc_rbn_hlx_hlx"/>
</dbReference>
<dbReference type="RefSeq" id="WP_026642879.1">
    <property type="nucleotide sequence ID" value="NZ_JAXEUP010000068.1"/>
</dbReference>
<reference evidence="3 4" key="1">
    <citation type="submission" date="2014-03" db="EMBL/GenBank/DDBJ databases">
        <title>Genomics of Bifidobacteria.</title>
        <authorList>
            <person name="Ventura M."/>
            <person name="Milani C."/>
            <person name="Lugli G.A."/>
        </authorList>
    </citation>
    <scope>NUCLEOTIDE SEQUENCE [LARGE SCALE GENOMIC DNA]</scope>
    <source>
        <strain evidence="3 4">JCM 13495</strain>
    </source>
</reference>
<dbReference type="Gene3D" id="1.10.1220.10">
    <property type="entry name" value="Met repressor-like"/>
    <property type="match status" value="1"/>
</dbReference>
<name>A0A087EK37_9BIFI</name>
<keyword evidence="2" id="KW-1277">Toxin-antitoxin system</keyword>
<organism evidence="3 4">
    <name type="scientific">Bifidobacterium tsurumiense</name>
    <dbReference type="NCBI Taxonomy" id="356829"/>
    <lineage>
        <taxon>Bacteria</taxon>
        <taxon>Bacillati</taxon>
        <taxon>Actinomycetota</taxon>
        <taxon>Actinomycetes</taxon>
        <taxon>Bifidobacteriales</taxon>
        <taxon>Bifidobacteriaceae</taxon>
        <taxon>Bifidobacterium</taxon>
    </lineage>
</organism>
<proteinExistence type="inferred from homology"/>
<evidence type="ECO:0000313" key="3">
    <source>
        <dbReference type="EMBL" id="KFJ08138.1"/>
    </source>
</evidence>
<comment type="caution">
    <text evidence="3">The sequence shown here is derived from an EMBL/GenBank/DDBJ whole genome shotgun (WGS) entry which is preliminary data.</text>
</comment>
<dbReference type="NCBIfam" id="TIGR02384">
    <property type="entry name" value="RelB_DinJ"/>
    <property type="match status" value="1"/>
</dbReference>
<dbReference type="OrthoDB" id="9804867at2"/>
<accession>A0A087EK37</accession>
<protein>
    <submittedName>
        <fullName evidence="3">Addiction module antitoxin, RelB/DinJ family</fullName>
    </submittedName>
</protein>
<dbReference type="PANTHER" id="PTHR38781:SF1">
    <property type="entry name" value="ANTITOXIN DINJ-RELATED"/>
    <property type="match status" value="1"/>
</dbReference>
<dbReference type="Pfam" id="PF04221">
    <property type="entry name" value="RelB"/>
    <property type="match status" value="1"/>
</dbReference>
<dbReference type="eggNOG" id="COG3077">
    <property type="taxonomic scope" value="Bacteria"/>
</dbReference>
<evidence type="ECO:0000256" key="1">
    <source>
        <dbReference type="ARBA" id="ARBA00010562"/>
    </source>
</evidence>
<dbReference type="AlphaFoldDB" id="A0A087EK37"/>
<evidence type="ECO:0000256" key="2">
    <source>
        <dbReference type="ARBA" id="ARBA00022649"/>
    </source>
</evidence>